<keyword evidence="5 9" id="KW-0472">Membrane</keyword>
<evidence type="ECO:0000256" key="6">
    <source>
        <dbReference type="ARBA" id="ARBA00023170"/>
    </source>
</evidence>
<dbReference type="RefSeq" id="XP_020478105.1">
    <property type="nucleotide sequence ID" value="XM_020622449.1"/>
</dbReference>
<dbReference type="PANTHER" id="PTHR23037:SF27">
    <property type="entry name" value="INTERLEUKIN-7 RECEPTOR SUBUNIT ALPHA"/>
    <property type="match status" value="1"/>
</dbReference>
<reference evidence="12" key="1">
    <citation type="submission" date="2025-08" db="UniProtKB">
        <authorList>
            <consortium name="Ensembl"/>
        </authorList>
    </citation>
    <scope>IDENTIFICATION</scope>
</reference>
<feature type="compositionally biased region" description="Polar residues" evidence="8">
    <location>
        <begin position="335"/>
        <end position="348"/>
    </location>
</feature>
<dbReference type="SUPFAM" id="SSF49265">
    <property type="entry name" value="Fibronectin type III"/>
    <property type="match status" value="1"/>
</dbReference>
<dbReference type="InterPro" id="IPR036116">
    <property type="entry name" value="FN3_sf"/>
</dbReference>
<evidence type="ECO:0000256" key="4">
    <source>
        <dbReference type="ARBA" id="ARBA00022989"/>
    </source>
</evidence>
<comment type="subcellular location">
    <subcellularLocation>
        <location evidence="1">Membrane</location>
        <topology evidence="1">Single-pass type I membrane protein</topology>
    </subcellularLocation>
</comment>
<dbReference type="PROSITE" id="PS01355">
    <property type="entry name" value="HEMATOPO_REC_S_F1"/>
    <property type="match status" value="1"/>
</dbReference>
<dbReference type="Gene3D" id="2.60.40.10">
    <property type="entry name" value="Immunoglobulins"/>
    <property type="match status" value="1"/>
</dbReference>
<evidence type="ECO:0000256" key="8">
    <source>
        <dbReference type="SAM" id="MobiDB-lite"/>
    </source>
</evidence>
<dbReference type="InterPro" id="IPR013783">
    <property type="entry name" value="Ig-like_fold"/>
</dbReference>
<feature type="compositionally biased region" description="Low complexity" evidence="8">
    <location>
        <begin position="349"/>
        <end position="366"/>
    </location>
</feature>
<evidence type="ECO:0000256" key="2">
    <source>
        <dbReference type="ARBA" id="ARBA00022692"/>
    </source>
</evidence>
<feature type="transmembrane region" description="Helical" evidence="9">
    <location>
        <begin position="246"/>
        <end position="266"/>
    </location>
</feature>
<feature type="region of interest" description="Disordered" evidence="8">
    <location>
        <begin position="318"/>
        <end position="410"/>
    </location>
</feature>
<keyword evidence="7" id="KW-0325">Glycoprotein</keyword>
<feature type="compositionally biased region" description="Basic and acidic residues" evidence="8">
    <location>
        <begin position="386"/>
        <end position="401"/>
    </location>
</feature>
<evidence type="ECO:0000256" key="10">
    <source>
        <dbReference type="SAM" id="SignalP"/>
    </source>
</evidence>
<dbReference type="GO" id="GO:0030097">
    <property type="term" value="P:hemopoiesis"/>
    <property type="evidence" value="ECO:0007669"/>
    <property type="project" value="TreeGrafter"/>
</dbReference>
<feature type="chain" id="PRO_5018792263" description="Fibronectin type-III domain-containing protein" evidence="10">
    <location>
        <begin position="24"/>
        <end position="425"/>
    </location>
</feature>
<dbReference type="GO" id="GO:0046427">
    <property type="term" value="P:positive regulation of receptor signaling pathway via JAK-STAT"/>
    <property type="evidence" value="ECO:0007669"/>
    <property type="project" value="TreeGrafter"/>
</dbReference>
<evidence type="ECO:0000256" key="9">
    <source>
        <dbReference type="SAM" id="Phobius"/>
    </source>
</evidence>
<dbReference type="CTD" id="3575"/>
<keyword evidence="6" id="KW-0675">Receptor</keyword>
<dbReference type="InterPro" id="IPR003961">
    <property type="entry name" value="FN3_dom"/>
</dbReference>
<accession>A0A3Q3QRS5</accession>
<reference evidence="12" key="2">
    <citation type="submission" date="2025-09" db="UniProtKB">
        <authorList>
            <consortium name="Ensembl"/>
        </authorList>
    </citation>
    <scope>IDENTIFICATION</scope>
</reference>
<dbReference type="KEGG" id="malb:109973109"/>
<protein>
    <recommendedName>
        <fullName evidence="11">Fibronectin type-III domain-containing protein</fullName>
    </recommendedName>
</protein>
<keyword evidence="3 10" id="KW-0732">Signal</keyword>
<dbReference type="Proteomes" id="UP000261600">
    <property type="component" value="Unplaced"/>
</dbReference>
<dbReference type="OrthoDB" id="8611929at2759"/>
<keyword evidence="4 9" id="KW-1133">Transmembrane helix</keyword>
<dbReference type="GO" id="GO:0009897">
    <property type="term" value="C:external side of plasma membrane"/>
    <property type="evidence" value="ECO:0007669"/>
    <property type="project" value="TreeGrafter"/>
</dbReference>
<dbReference type="PROSITE" id="PS50853">
    <property type="entry name" value="FN3"/>
    <property type="match status" value="1"/>
</dbReference>
<evidence type="ECO:0000313" key="13">
    <source>
        <dbReference type="Proteomes" id="UP000261600"/>
    </source>
</evidence>
<organism evidence="12 13">
    <name type="scientific">Monopterus albus</name>
    <name type="common">Swamp eel</name>
    <dbReference type="NCBI Taxonomy" id="43700"/>
    <lineage>
        <taxon>Eukaryota</taxon>
        <taxon>Metazoa</taxon>
        <taxon>Chordata</taxon>
        <taxon>Craniata</taxon>
        <taxon>Vertebrata</taxon>
        <taxon>Euteleostomi</taxon>
        <taxon>Actinopterygii</taxon>
        <taxon>Neopterygii</taxon>
        <taxon>Teleostei</taxon>
        <taxon>Neoteleostei</taxon>
        <taxon>Acanthomorphata</taxon>
        <taxon>Anabantaria</taxon>
        <taxon>Synbranchiformes</taxon>
        <taxon>Synbranchidae</taxon>
        <taxon>Monopterus</taxon>
    </lineage>
</organism>
<dbReference type="GeneID" id="109973109"/>
<feature type="compositionally biased region" description="Polar residues" evidence="8">
    <location>
        <begin position="372"/>
        <end position="382"/>
    </location>
</feature>
<proteinExistence type="predicted"/>
<keyword evidence="13" id="KW-1185">Reference proteome</keyword>
<dbReference type="Ensembl" id="ENSMALT00000018984.1">
    <property type="protein sequence ID" value="ENSMALP00000018621.1"/>
    <property type="gene ID" value="ENSMALG00000012990.1"/>
</dbReference>
<dbReference type="PANTHER" id="PTHR23037">
    <property type="entry name" value="CYTOKINE RECEPTOR"/>
    <property type="match status" value="1"/>
</dbReference>
<evidence type="ECO:0000259" key="11">
    <source>
        <dbReference type="PROSITE" id="PS50853"/>
    </source>
</evidence>
<name>A0A3Q3QRS5_MONAL</name>
<feature type="signal peptide" evidence="10">
    <location>
        <begin position="1"/>
        <end position="23"/>
    </location>
</feature>
<sequence>MLFVQGIALLLLLLLLLLDEALAQSGDGDTNIESRLSCTSHIMTKGNTLSCRLLGCRSDTGDDEDDEDDGIERMALCYTDWRLRKEKCENGSGDTLSFTGTPMVGLDLTVHLKRGDTIRTTVDLQKIVKPRSPQVWNVTFNHESNQAVILIRTPYHKDYLKVDNQLFQLHICTAGSEMVLFDQNISSSDILRIDMERLQKNTEYQVRVRAIPHKFLQGSWSEWSESFSFFTPAEGKVPEEGADRQVVLYISALCLFFVVTSAVVLCKNKVFTYMWPSIPHPKHTLVQICRPSKGLLLHFHPEVFSTLKVFPMEKPEEQLWEETDPPTGPAVADGSQPNDPCSTQSSDCRSTTTEELELSALLSRSSSDGEESLQSTSLSPASVLQLEDRDTPPPEHSRGGNEAEVFGVSQQEEAYVTMSSFYQIK</sequence>
<evidence type="ECO:0000256" key="5">
    <source>
        <dbReference type="ARBA" id="ARBA00023136"/>
    </source>
</evidence>
<evidence type="ECO:0000256" key="1">
    <source>
        <dbReference type="ARBA" id="ARBA00004479"/>
    </source>
</evidence>
<dbReference type="AlphaFoldDB" id="A0A3Q3QRS5"/>
<dbReference type="InterPro" id="IPR003531">
    <property type="entry name" value="Hempt_rcpt_S_F1_CS"/>
</dbReference>
<evidence type="ECO:0000256" key="7">
    <source>
        <dbReference type="ARBA" id="ARBA00023180"/>
    </source>
</evidence>
<keyword evidence="2 9" id="KW-0812">Transmembrane</keyword>
<feature type="domain" description="Fibronectin type-III" evidence="11">
    <location>
        <begin position="129"/>
        <end position="234"/>
    </location>
</feature>
<evidence type="ECO:0000313" key="12">
    <source>
        <dbReference type="Ensembl" id="ENSMALP00000018621.1"/>
    </source>
</evidence>
<dbReference type="GO" id="GO:0004896">
    <property type="term" value="F:cytokine receptor activity"/>
    <property type="evidence" value="ECO:0007669"/>
    <property type="project" value="InterPro"/>
</dbReference>
<evidence type="ECO:0000256" key="3">
    <source>
        <dbReference type="ARBA" id="ARBA00022729"/>
    </source>
</evidence>
<dbReference type="STRING" id="43700.ENSMALP00000018621"/>